<gene>
    <name evidence="11 16" type="primary">tig</name>
    <name evidence="16" type="ORF">I4902_06605</name>
</gene>
<keyword evidence="7 11" id="KW-0143">Chaperone</keyword>
<evidence type="ECO:0000256" key="8">
    <source>
        <dbReference type="ARBA" id="ARBA00023235"/>
    </source>
</evidence>
<dbReference type="EMBL" id="JADSJP010000008">
    <property type="protein sequence ID" value="MBG2878938.1"/>
    <property type="molecule type" value="Genomic_DNA"/>
</dbReference>
<dbReference type="InterPro" id="IPR046357">
    <property type="entry name" value="PPIase_dom_sf"/>
</dbReference>
<comment type="caution">
    <text evidence="16">The sequence shown here is derived from an EMBL/GenBank/DDBJ whole genome shotgun (WGS) entry which is preliminary data.</text>
</comment>
<dbReference type="Pfam" id="PF05697">
    <property type="entry name" value="Trigger_N"/>
    <property type="match status" value="1"/>
</dbReference>
<evidence type="ECO:0000256" key="7">
    <source>
        <dbReference type="ARBA" id="ARBA00023186"/>
    </source>
</evidence>
<keyword evidence="14" id="KW-0175">Coiled coil</keyword>
<dbReference type="Pfam" id="PF05698">
    <property type="entry name" value="Trigger_C"/>
    <property type="match status" value="1"/>
</dbReference>
<dbReference type="PANTHER" id="PTHR30560:SF3">
    <property type="entry name" value="TRIGGER FACTOR-LIKE PROTEIN TIG, CHLOROPLASTIC"/>
    <property type="match status" value="1"/>
</dbReference>
<dbReference type="InterPro" id="IPR027304">
    <property type="entry name" value="Trigger_fact/SurA_dom_sf"/>
</dbReference>
<name>A0ABS0ISD9_9GAMM</name>
<evidence type="ECO:0000313" key="17">
    <source>
        <dbReference type="Proteomes" id="UP000614721"/>
    </source>
</evidence>
<dbReference type="Gene3D" id="3.30.70.1050">
    <property type="entry name" value="Trigger factor ribosome-binding domain"/>
    <property type="match status" value="1"/>
</dbReference>
<evidence type="ECO:0000259" key="15">
    <source>
        <dbReference type="PROSITE" id="PS50059"/>
    </source>
</evidence>
<keyword evidence="9 11" id="KW-0131">Cell cycle</keyword>
<dbReference type="PANTHER" id="PTHR30560">
    <property type="entry name" value="TRIGGER FACTOR CHAPERONE AND PEPTIDYL-PROLYL CIS/TRANS ISOMERASE"/>
    <property type="match status" value="1"/>
</dbReference>
<keyword evidence="17" id="KW-1185">Reference proteome</keyword>
<dbReference type="InterPro" id="IPR037041">
    <property type="entry name" value="Trigger_fac_C_sf"/>
</dbReference>
<dbReference type="PROSITE" id="PS50059">
    <property type="entry name" value="FKBP_PPIASE"/>
    <property type="match status" value="1"/>
</dbReference>
<dbReference type="SUPFAM" id="SSF109998">
    <property type="entry name" value="Triger factor/SurA peptide-binding domain-like"/>
    <property type="match status" value="1"/>
</dbReference>
<dbReference type="GO" id="GO:0003755">
    <property type="term" value="F:peptidyl-prolyl cis-trans isomerase activity"/>
    <property type="evidence" value="ECO:0007669"/>
    <property type="project" value="UniProtKB-EC"/>
</dbReference>
<feature type="coiled-coil region" evidence="14">
    <location>
        <begin position="384"/>
        <end position="411"/>
    </location>
</feature>
<feature type="domain" description="PPIase FKBP-type" evidence="15">
    <location>
        <begin position="161"/>
        <end position="249"/>
    </location>
</feature>
<comment type="subcellular location">
    <subcellularLocation>
        <location evidence="11">Cytoplasm</location>
    </subcellularLocation>
    <text evidence="11">About half TF is bound to the ribosome near the polypeptide exit tunnel while the other half is free in the cytoplasm.</text>
</comment>
<evidence type="ECO:0000256" key="6">
    <source>
        <dbReference type="ARBA" id="ARBA00023110"/>
    </source>
</evidence>
<sequence>MQVSVETTQGLGRRVTITVPAADIQTAVDSELKKAAKTVRIDGFRKGHVPMSMVKQRYGMSVLNDVLGDLMQRNFINAIIENKVNPVGAPDYKPEQYKEGEDFVYSVEFEVFPEIELKDLESIEVVKPVVTVKDEDVDNMLETLRKQQAEWKDKDGEVAAEDRVTVDFNGSIDGEEFEGGKAEDFVLAMGQGRMIPGFEEGVIGHKAGEEFTIDVTFPEDYHAENLKGKKAQFAINLKKVEERELPELTEEFIKRFGIADGSVDGLRAEVRKNMERELKNAIRTRVKSQVIDGLVKANEVDVPAAAVDSEIEVLQRQAAQRFGGDEKQALQLPRELFEEQAKRRVIVGLLLGEVINSNELKAEDDRVNALIDEMASAYEDPTEVVEFYNKNEQLMNNIRNLALEEQAVEKILANAKVTEKETNFTELMNEVQMG</sequence>
<dbReference type="Proteomes" id="UP000614721">
    <property type="component" value="Unassembled WGS sequence"/>
</dbReference>
<dbReference type="RefSeq" id="WP_196567479.1">
    <property type="nucleotide sequence ID" value="NZ_JADRYY010000017.1"/>
</dbReference>
<evidence type="ECO:0000256" key="3">
    <source>
        <dbReference type="ARBA" id="ARBA00013194"/>
    </source>
</evidence>
<evidence type="ECO:0000256" key="10">
    <source>
        <dbReference type="ARBA" id="ARBA00029986"/>
    </source>
</evidence>
<dbReference type="EC" id="5.2.1.8" evidence="3 11"/>
<evidence type="ECO:0000256" key="14">
    <source>
        <dbReference type="SAM" id="Coils"/>
    </source>
</evidence>
<dbReference type="HAMAP" id="MF_00303">
    <property type="entry name" value="Trigger_factor_Tig"/>
    <property type="match status" value="1"/>
</dbReference>
<comment type="domain">
    <text evidence="11">Consists of 3 domains; the N-terminus binds the ribosome, the middle domain has PPIase activity, while the C-terminus has intrinsic chaperone activity on its own.</text>
</comment>
<comment type="function">
    <text evidence="11">Involved in protein export. Acts as a chaperone by maintaining the newly synthesized protein in an open conformation. Functions as a peptidyl-prolyl cis-trans isomerase.</text>
</comment>
<keyword evidence="11" id="KW-0963">Cytoplasm</keyword>
<evidence type="ECO:0000256" key="4">
    <source>
        <dbReference type="ARBA" id="ARBA00016902"/>
    </source>
</evidence>
<evidence type="ECO:0000256" key="1">
    <source>
        <dbReference type="ARBA" id="ARBA00000971"/>
    </source>
</evidence>
<protein>
    <recommendedName>
        <fullName evidence="4 11">Trigger factor</fullName>
        <shortName evidence="11">TF</shortName>
        <ecNumber evidence="3 11">5.2.1.8</ecNumber>
    </recommendedName>
    <alternativeName>
        <fullName evidence="10 11">PPIase</fullName>
    </alternativeName>
</protein>
<dbReference type="Gene3D" id="3.10.50.40">
    <property type="match status" value="1"/>
</dbReference>
<dbReference type="InterPro" id="IPR008881">
    <property type="entry name" value="Trigger_fac_ribosome-bd_bac"/>
</dbReference>
<dbReference type="SUPFAM" id="SSF102735">
    <property type="entry name" value="Trigger factor ribosome-binding domain"/>
    <property type="match status" value="1"/>
</dbReference>
<evidence type="ECO:0000256" key="5">
    <source>
        <dbReference type="ARBA" id="ARBA00022618"/>
    </source>
</evidence>
<dbReference type="SUPFAM" id="SSF54534">
    <property type="entry name" value="FKBP-like"/>
    <property type="match status" value="1"/>
</dbReference>
<comment type="similarity">
    <text evidence="2 11 13">Belongs to the FKBP-type PPIase family. Tig subfamily.</text>
</comment>
<proteinExistence type="inferred from homology"/>
<dbReference type="NCBIfam" id="TIGR00115">
    <property type="entry name" value="tig"/>
    <property type="match status" value="1"/>
</dbReference>
<comment type="catalytic activity">
    <reaction evidence="1 11 12">
        <text>[protein]-peptidylproline (omega=180) = [protein]-peptidylproline (omega=0)</text>
        <dbReference type="Rhea" id="RHEA:16237"/>
        <dbReference type="Rhea" id="RHEA-COMP:10747"/>
        <dbReference type="Rhea" id="RHEA-COMP:10748"/>
        <dbReference type="ChEBI" id="CHEBI:83833"/>
        <dbReference type="ChEBI" id="CHEBI:83834"/>
        <dbReference type="EC" id="5.2.1.8"/>
    </reaction>
</comment>
<keyword evidence="8 11" id="KW-0413">Isomerase</keyword>
<evidence type="ECO:0000256" key="11">
    <source>
        <dbReference type="HAMAP-Rule" id="MF_00303"/>
    </source>
</evidence>
<dbReference type="PIRSF" id="PIRSF003095">
    <property type="entry name" value="Trigger_factor"/>
    <property type="match status" value="1"/>
</dbReference>
<dbReference type="InterPro" id="IPR005215">
    <property type="entry name" value="Trig_fac"/>
</dbReference>
<evidence type="ECO:0000313" key="16">
    <source>
        <dbReference type="EMBL" id="MBG2878938.1"/>
    </source>
</evidence>
<reference evidence="16 17" key="1">
    <citation type="submission" date="2020-11" db="EMBL/GenBank/DDBJ databases">
        <title>Enhanced detection system for hospital associated transmission using whole genome sequencing surveillance.</title>
        <authorList>
            <person name="Harrison L.H."/>
            <person name="Van Tyne D."/>
            <person name="Marsh J.W."/>
            <person name="Griffith M.P."/>
            <person name="Snyder D.J."/>
            <person name="Cooper V.S."/>
            <person name="Mustapha M."/>
        </authorList>
    </citation>
    <scope>NUCLEOTIDE SEQUENCE [LARGE SCALE GENOMIC DNA]</scope>
    <source>
        <strain evidence="16 17">PR00075</strain>
    </source>
</reference>
<evidence type="ECO:0000256" key="13">
    <source>
        <dbReference type="RuleBase" id="RU003914"/>
    </source>
</evidence>
<evidence type="ECO:0000256" key="2">
    <source>
        <dbReference type="ARBA" id="ARBA00005464"/>
    </source>
</evidence>
<accession>A0ABS0ISD9</accession>
<dbReference type="Gene3D" id="1.10.3120.10">
    <property type="entry name" value="Trigger factor, C-terminal domain"/>
    <property type="match status" value="1"/>
</dbReference>
<evidence type="ECO:0000256" key="12">
    <source>
        <dbReference type="PROSITE-ProRule" id="PRU00277"/>
    </source>
</evidence>
<evidence type="ECO:0000256" key="9">
    <source>
        <dbReference type="ARBA" id="ARBA00023306"/>
    </source>
</evidence>
<dbReference type="InterPro" id="IPR001179">
    <property type="entry name" value="PPIase_FKBP_dom"/>
</dbReference>
<keyword evidence="5 11" id="KW-0132">Cell division</keyword>
<dbReference type="InterPro" id="IPR036611">
    <property type="entry name" value="Trigger_fac_ribosome-bd_sf"/>
</dbReference>
<dbReference type="InterPro" id="IPR008880">
    <property type="entry name" value="Trigger_fac_C"/>
</dbReference>
<dbReference type="Pfam" id="PF00254">
    <property type="entry name" value="FKBP_C"/>
    <property type="match status" value="1"/>
</dbReference>
<organism evidence="16 17">
    <name type="scientific">Proteus alimentorum</name>
    <dbReference type="NCBI Taxonomy" id="1973495"/>
    <lineage>
        <taxon>Bacteria</taxon>
        <taxon>Pseudomonadati</taxon>
        <taxon>Pseudomonadota</taxon>
        <taxon>Gammaproteobacteria</taxon>
        <taxon>Enterobacterales</taxon>
        <taxon>Morganellaceae</taxon>
        <taxon>Proteus</taxon>
    </lineage>
</organism>
<keyword evidence="6 11" id="KW-0697">Rotamase</keyword>